<dbReference type="OrthoDB" id="6254850at2759"/>
<evidence type="ECO:0000313" key="3">
    <source>
        <dbReference type="Proteomes" id="UP000699462"/>
    </source>
</evidence>
<reference evidence="2 3" key="1">
    <citation type="submission" date="2019-07" db="EMBL/GenBank/DDBJ databases">
        <title>Annotation for the trematode Paragonimus westermani.</title>
        <authorList>
            <person name="Choi Y.-J."/>
        </authorList>
    </citation>
    <scope>NUCLEOTIDE SEQUENCE [LARGE SCALE GENOMIC DNA]</scope>
    <source>
        <strain evidence="2">180907_Pwestermani</strain>
    </source>
</reference>
<dbReference type="SUPFAM" id="SSF56672">
    <property type="entry name" value="DNA/RNA polymerases"/>
    <property type="match status" value="1"/>
</dbReference>
<dbReference type="InterPro" id="IPR041577">
    <property type="entry name" value="RT_RNaseH_2"/>
</dbReference>
<comment type="caution">
    <text evidence="2">The sequence shown here is derived from an EMBL/GenBank/DDBJ whole genome shotgun (WGS) entry which is preliminary data.</text>
</comment>
<dbReference type="AlphaFoldDB" id="A0A8T0DPP0"/>
<evidence type="ECO:0000259" key="1">
    <source>
        <dbReference type="Pfam" id="PF17919"/>
    </source>
</evidence>
<protein>
    <recommendedName>
        <fullName evidence="1">Reverse transcriptase/retrotransposon-derived protein RNase H-like domain-containing protein</fullName>
    </recommendedName>
</protein>
<evidence type="ECO:0000313" key="2">
    <source>
        <dbReference type="EMBL" id="KAF8569723.1"/>
    </source>
</evidence>
<feature type="domain" description="Reverse transcriptase/retrotransposon-derived protein RNase H-like" evidence="1">
    <location>
        <begin position="20"/>
        <end position="115"/>
    </location>
</feature>
<proteinExistence type="predicted"/>
<dbReference type="EMBL" id="JTDF01001652">
    <property type="protein sequence ID" value="KAF8569723.1"/>
    <property type="molecule type" value="Genomic_DNA"/>
</dbReference>
<gene>
    <name evidence="2" type="ORF">P879_03820</name>
</gene>
<keyword evidence="3" id="KW-1185">Reference proteome</keyword>
<name>A0A8T0DPP0_9TREM</name>
<sequence>MEPFSDSLGDNQLTLHISREVSTAFVTVNEMLISAVMLHFQQPVAPVSVAVDSSDTTISVVLRRAVCNTSQPIAFFPRHVSNTKTRYSAFVGELPVVYKDVRPSCYALVDHDFIIFTDHNALVYALRNHCDRRSQREN</sequence>
<accession>A0A8T0DPP0</accession>
<organism evidence="2 3">
    <name type="scientific">Paragonimus westermani</name>
    <dbReference type="NCBI Taxonomy" id="34504"/>
    <lineage>
        <taxon>Eukaryota</taxon>
        <taxon>Metazoa</taxon>
        <taxon>Spiralia</taxon>
        <taxon>Lophotrochozoa</taxon>
        <taxon>Platyhelminthes</taxon>
        <taxon>Trematoda</taxon>
        <taxon>Digenea</taxon>
        <taxon>Plagiorchiida</taxon>
        <taxon>Troglotremata</taxon>
        <taxon>Troglotrematidae</taxon>
        <taxon>Paragonimus</taxon>
    </lineage>
</organism>
<dbReference type="InterPro" id="IPR043502">
    <property type="entry name" value="DNA/RNA_pol_sf"/>
</dbReference>
<dbReference type="Pfam" id="PF17919">
    <property type="entry name" value="RT_RNaseH_2"/>
    <property type="match status" value="1"/>
</dbReference>
<dbReference type="Proteomes" id="UP000699462">
    <property type="component" value="Unassembled WGS sequence"/>
</dbReference>